<reference evidence="9 10" key="1">
    <citation type="submission" date="2017-11" db="EMBL/GenBank/DDBJ databases">
        <title>Reclassification of Bisgaard taxon 7 as Conservatibacter flavescens gen. nov., sp. nov.</title>
        <authorList>
            <person name="Christensen H."/>
        </authorList>
    </citation>
    <scope>NUCLEOTIDE SEQUENCE [LARGE SCALE GENOMIC DNA]</scope>
    <source>
        <strain evidence="9 10">7_4</strain>
    </source>
</reference>
<sequence>MNAYLAEFLGTAILILFGNGVVANVCLKQTKGNSSGWIVITTAWAFAVFVAVVIAGPYSGAHLNPAVTIAFAVKGAFSWADVPLYILAQIAGGFIGGLLVFLSYKDHFYTTEEEGLKRACFCTEPAIRQYSSNFLSEFLATFAFIFIIFYLVGSGEIVLPQTTEATPIGLGSLGALPVSFLVWAVGLSLGGTTGYAINPARDFGPRLTLALLSNKLKTSPDWQYAWVPIVGPIVGAICAALFYQLVMSFH</sequence>
<evidence type="ECO:0000256" key="2">
    <source>
        <dbReference type="ARBA" id="ARBA00006175"/>
    </source>
</evidence>
<proteinExistence type="inferred from homology"/>
<dbReference type="PROSITE" id="PS00221">
    <property type="entry name" value="MIP"/>
    <property type="match status" value="1"/>
</dbReference>
<dbReference type="EMBL" id="PHHA01000018">
    <property type="protein sequence ID" value="PJG85163.1"/>
    <property type="molecule type" value="Genomic_DNA"/>
</dbReference>
<dbReference type="Gene3D" id="1.20.1080.10">
    <property type="entry name" value="Glycerol uptake facilitator protein"/>
    <property type="match status" value="1"/>
</dbReference>
<dbReference type="AlphaFoldDB" id="A0A2M8S1Y8"/>
<evidence type="ECO:0000256" key="7">
    <source>
        <dbReference type="RuleBase" id="RU000477"/>
    </source>
</evidence>
<dbReference type="OrthoDB" id="9807293at2"/>
<feature type="transmembrane region" description="Helical" evidence="8">
    <location>
        <begin position="134"/>
        <end position="153"/>
    </location>
</feature>
<feature type="transmembrane region" description="Helical" evidence="8">
    <location>
        <begin position="224"/>
        <end position="246"/>
    </location>
</feature>
<feature type="transmembrane region" description="Helical" evidence="8">
    <location>
        <begin position="173"/>
        <end position="197"/>
    </location>
</feature>
<keyword evidence="10" id="KW-1185">Reference proteome</keyword>
<evidence type="ECO:0000256" key="4">
    <source>
        <dbReference type="ARBA" id="ARBA00022692"/>
    </source>
</evidence>
<keyword evidence="5 8" id="KW-1133">Transmembrane helix</keyword>
<evidence type="ECO:0000256" key="1">
    <source>
        <dbReference type="ARBA" id="ARBA00004141"/>
    </source>
</evidence>
<accession>A0A2M8S1Y8</accession>
<gene>
    <name evidence="9" type="ORF">CVP05_07870</name>
</gene>
<dbReference type="PRINTS" id="PR00783">
    <property type="entry name" value="MINTRINSICP"/>
</dbReference>
<dbReference type="SUPFAM" id="SSF81338">
    <property type="entry name" value="Aquaporin-like"/>
    <property type="match status" value="1"/>
</dbReference>
<keyword evidence="4 7" id="KW-0812">Transmembrane</keyword>
<dbReference type="InterPro" id="IPR050363">
    <property type="entry name" value="MIP/Aquaporin"/>
</dbReference>
<organism evidence="9 10">
    <name type="scientific">Conservatibacter flavescens</name>
    <dbReference type="NCBI Taxonomy" id="28161"/>
    <lineage>
        <taxon>Bacteria</taxon>
        <taxon>Pseudomonadati</taxon>
        <taxon>Pseudomonadota</taxon>
        <taxon>Gammaproteobacteria</taxon>
        <taxon>Pasteurellales</taxon>
        <taxon>Pasteurellaceae</taxon>
        <taxon>Conservatibacter</taxon>
    </lineage>
</organism>
<evidence type="ECO:0000256" key="8">
    <source>
        <dbReference type="SAM" id="Phobius"/>
    </source>
</evidence>
<dbReference type="Proteomes" id="UP000229329">
    <property type="component" value="Unassembled WGS sequence"/>
</dbReference>
<dbReference type="RefSeq" id="WP_100289020.1">
    <property type="nucleotide sequence ID" value="NZ_PHHA01000018.1"/>
</dbReference>
<evidence type="ECO:0000256" key="6">
    <source>
        <dbReference type="ARBA" id="ARBA00023136"/>
    </source>
</evidence>
<protein>
    <submittedName>
        <fullName evidence="9">Aquaporin</fullName>
    </submittedName>
</protein>
<dbReference type="NCBIfam" id="TIGR00861">
    <property type="entry name" value="MIP"/>
    <property type="match status" value="1"/>
</dbReference>
<evidence type="ECO:0000313" key="10">
    <source>
        <dbReference type="Proteomes" id="UP000229329"/>
    </source>
</evidence>
<feature type="transmembrane region" description="Helical" evidence="8">
    <location>
        <begin position="6"/>
        <end position="25"/>
    </location>
</feature>
<feature type="transmembrane region" description="Helical" evidence="8">
    <location>
        <begin position="37"/>
        <end position="58"/>
    </location>
</feature>
<comment type="similarity">
    <text evidence="2 7">Belongs to the MIP/aquaporin (TC 1.A.8) family.</text>
</comment>
<keyword evidence="3 7" id="KW-0813">Transport</keyword>
<comment type="subcellular location">
    <subcellularLocation>
        <location evidence="1">Membrane</location>
        <topology evidence="1">Multi-pass membrane protein</topology>
    </subcellularLocation>
</comment>
<dbReference type="GO" id="GO:0015254">
    <property type="term" value="F:glycerol channel activity"/>
    <property type="evidence" value="ECO:0007669"/>
    <property type="project" value="TreeGrafter"/>
</dbReference>
<keyword evidence="6 8" id="KW-0472">Membrane</keyword>
<evidence type="ECO:0000313" key="9">
    <source>
        <dbReference type="EMBL" id="PJG85163.1"/>
    </source>
</evidence>
<dbReference type="PANTHER" id="PTHR43829">
    <property type="entry name" value="AQUAPORIN OR AQUAGLYCEROPORIN RELATED"/>
    <property type="match status" value="1"/>
</dbReference>
<comment type="caution">
    <text evidence="9">The sequence shown here is derived from an EMBL/GenBank/DDBJ whole genome shotgun (WGS) entry which is preliminary data.</text>
</comment>
<name>A0A2M8S1Y8_9PAST</name>
<feature type="transmembrane region" description="Helical" evidence="8">
    <location>
        <begin position="84"/>
        <end position="104"/>
    </location>
</feature>
<dbReference type="InterPro" id="IPR023271">
    <property type="entry name" value="Aquaporin-like"/>
</dbReference>
<evidence type="ECO:0000256" key="3">
    <source>
        <dbReference type="ARBA" id="ARBA00022448"/>
    </source>
</evidence>
<dbReference type="CDD" id="cd00333">
    <property type="entry name" value="MIP"/>
    <property type="match status" value="1"/>
</dbReference>
<dbReference type="Pfam" id="PF00230">
    <property type="entry name" value="MIP"/>
    <property type="match status" value="1"/>
</dbReference>
<dbReference type="InterPro" id="IPR000425">
    <property type="entry name" value="MIP"/>
</dbReference>
<dbReference type="GO" id="GO:0005886">
    <property type="term" value="C:plasma membrane"/>
    <property type="evidence" value="ECO:0007669"/>
    <property type="project" value="TreeGrafter"/>
</dbReference>
<dbReference type="PANTHER" id="PTHR43829:SF9">
    <property type="entry name" value="AQUAPORIN-9"/>
    <property type="match status" value="1"/>
</dbReference>
<evidence type="ECO:0000256" key="5">
    <source>
        <dbReference type="ARBA" id="ARBA00022989"/>
    </source>
</evidence>
<dbReference type="InterPro" id="IPR022357">
    <property type="entry name" value="MIP_CS"/>
</dbReference>